<sequence length="109" mass="12612">MYGVPICEVFPVIPKKDYLDSIMNDYKDCLENVLEAPVYCVLNILRVYLYLLEGRICSKDEAGRWAMNSPYASTVGKVLKRRRGEAISFSDEELLAFKEYYQKKVEALN</sequence>
<evidence type="ECO:0000256" key="1">
    <source>
        <dbReference type="ARBA" id="ARBA00022679"/>
    </source>
</evidence>
<reference evidence="4" key="1">
    <citation type="submission" date="2014-03" db="EMBL/GenBank/DDBJ databases">
        <authorList>
            <person name="Urmite Genomes U."/>
        </authorList>
    </citation>
    <scope>NUCLEOTIDE SEQUENCE [LARGE SCALE GENOMIC DNA]</scope>
    <source>
        <strain evidence="4">HD-03</strain>
    </source>
</reference>
<comment type="caution">
    <text evidence="3">The sequence shown here is derived from an EMBL/GenBank/DDBJ whole genome shotgun (WGS) entry which is preliminary data.</text>
</comment>
<dbReference type="Pfam" id="PF13427">
    <property type="entry name" value="AadA_C"/>
    <property type="match status" value="1"/>
</dbReference>
<dbReference type="AlphaFoldDB" id="A0A024P0M5"/>
<evidence type="ECO:0000259" key="2">
    <source>
        <dbReference type="Pfam" id="PF13427"/>
    </source>
</evidence>
<gene>
    <name evidence="3" type="ORF">BN983_00023</name>
</gene>
<proteinExistence type="predicted"/>
<protein>
    <recommendedName>
        <fullName evidence="2">Adenylyltransferase AadA C-terminal domain-containing protein</fullName>
    </recommendedName>
</protein>
<feature type="domain" description="Adenylyltransferase AadA C-terminal" evidence="2">
    <location>
        <begin position="8"/>
        <end position="98"/>
    </location>
</feature>
<keyword evidence="4" id="KW-1185">Reference proteome</keyword>
<dbReference type="GO" id="GO:0016740">
    <property type="term" value="F:transferase activity"/>
    <property type="evidence" value="ECO:0007669"/>
    <property type="project" value="UniProtKB-KW"/>
</dbReference>
<evidence type="ECO:0000313" key="4">
    <source>
        <dbReference type="Proteomes" id="UP000028868"/>
    </source>
</evidence>
<evidence type="ECO:0000313" key="3">
    <source>
        <dbReference type="EMBL" id="CDQ21829.1"/>
    </source>
</evidence>
<reference evidence="3 4" key="2">
    <citation type="submission" date="2014-05" db="EMBL/GenBank/DDBJ databases">
        <title>Draft genome sequence of Halobacillus karajensis HK-03.</title>
        <authorList>
            <person name="Khelaifia S."/>
            <person name="Croce O."/>
            <person name="Lagier J.C."/>
            <person name="Raoult D."/>
        </authorList>
    </citation>
    <scope>NUCLEOTIDE SEQUENCE [LARGE SCALE GENOMIC DNA]</scope>
    <source>
        <strain evidence="3 4">HD-03</strain>
    </source>
</reference>
<dbReference type="Proteomes" id="UP000028868">
    <property type="component" value="Unassembled WGS sequence"/>
</dbReference>
<dbReference type="RefSeq" id="WP_051744151.1">
    <property type="nucleotide sequence ID" value="NZ_CCDH010000002.1"/>
</dbReference>
<dbReference type="EMBL" id="CCDI010000001">
    <property type="protein sequence ID" value="CDQ21829.1"/>
    <property type="molecule type" value="Genomic_DNA"/>
</dbReference>
<accession>A0A024P0M5</accession>
<dbReference type="InterPro" id="IPR025184">
    <property type="entry name" value="AadA_C"/>
</dbReference>
<organism evidence="3 4">
    <name type="scientific">Halobacillus karajensis</name>
    <dbReference type="NCBI Taxonomy" id="195088"/>
    <lineage>
        <taxon>Bacteria</taxon>
        <taxon>Bacillati</taxon>
        <taxon>Bacillota</taxon>
        <taxon>Bacilli</taxon>
        <taxon>Bacillales</taxon>
        <taxon>Bacillaceae</taxon>
        <taxon>Halobacillus</taxon>
    </lineage>
</organism>
<name>A0A024P0M5_9BACI</name>
<keyword evidence="1" id="KW-0808">Transferase</keyword>